<name>A0A210Q407_MIZYE</name>
<proteinExistence type="predicted"/>
<evidence type="ECO:0000256" key="1">
    <source>
        <dbReference type="ARBA" id="ARBA00022723"/>
    </source>
</evidence>
<evidence type="ECO:0000313" key="3">
    <source>
        <dbReference type="EMBL" id="OWF43419.1"/>
    </source>
</evidence>
<dbReference type="Pfam" id="PF08685">
    <property type="entry name" value="GON"/>
    <property type="match status" value="1"/>
</dbReference>
<dbReference type="OrthoDB" id="6113960at2759"/>
<evidence type="ECO:0000313" key="4">
    <source>
        <dbReference type="Proteomes" id="UP000242188"/>
    </source>
</evidence>
<reference evidence="3 4" key="1">
    <citation type="journal article" date="2017" name="Nat. Ecol. Evol.">
        <title>Scallop genome provides insights into evolution of bilaterian karyotype and development.</title>
        <authorList>
            <person name="Wang S."/>
            <person name="Zhang J."/>
            <person name="Jiao W."/>
            <person name="Li J."/>
            <person name="Xun X."/>
            <person name="Sun Y."/>
            <person name="Guo X."/>
            <person name="Huan P."/>
            <person name="Dong B."/>
            <person name="Zhang L."/>
            <person name="Hu X."/>
            <person name="Sun X."/>
            <person name="Wang J."/>
            <person name="Zhao C."/>
            <person name="Wang Y."/>
            <person name="Wang D."/>
            <person name="Huang X."/>
            <person name="Wang R."/>
            <person name="Lv J."/>
            <person name="Li Y."/>
            <person name="Zhang Z."/>
            <person name="Liu B."/>
            <person name="Lu W."/>
            <person name="Hui Y."/>
            <person name="Liang J."/>
            <person name="Zhou Z."/>
            <person name="Hou R."/>
            <person name="Li X."/>
            <person name="Liu Y."/>
            <person name="Li H."/>
            <person name="Ning X."/>
            <person name="Lin Y."/>
            <person name="Zhao L."/>
            <person name="Xing Q."/>
            <person name="Dou J."/>
            <person name="Li Y."/>
            <person name="Mao J."/>
            <person name="Guo H."/>
            <person name="Dou H."/>
            <person name="Li T."/>
            <person name="Mu C."/>
            <person name="Jiang W."/>
            <person name="Fu Q."/>
            <person name="Fu X."/>
            <person name="Miao Y."/>
            <person name="Liu J."/>
            <person name="Yu Q."/>
            <person name="Li R."/>
            <person name="Liao H."/>
            <person name="Li X."/>
            <person name="Kong Y."/>
            <person name="Jiang Z."/>
            <person name="Chourrout D."/>
            <person name="Li R."/>
            <person name="Bao Z."/>
        </authorList>
    </citation>
    <scope>NUCLEOTIDE SEQUENCE [LARGE SCALE GENOMIC DNA]</scope>
    <source>
        <strain evidence="3 4">PY_sf001</strain>
    </source>
</reference>
<dbReference type="AlphaFoldDB" id="A0A210Q407"/>
<dbReference type="InterPro" id="IPR012314">
    <property type="entry name" value="Pept_M12B_GON-ADAMTSs"/>
</dbReference>
<keyword evidence="1" id="KW-0479">Metal-binding</keyword>
<feature type="domain" description="GON" evidence="2">
    <location>
        <begin position="27"/>
        <end position="137"/>
    </location>
</feature>
<dbReference type="EMBL" id="NEDP02005106">
    <property type="protein sequence ID" value="OWF43419.1"/>
    <property type="molecule type" value="Genomic_DNA"/>
</dbReference>
<dbReference type="Proteomes" id="UP000242188">
    <property type="component" value="Unassembled WGS sequence"/>
</dbReference>
<dbReference type="GO" id="GO:0004222">
    <property type="term" value="F:metalloendopeptidase activity"/>
    <property type="evidence" value="ECO:0007669"/>
    <property type="project" value="InterPro"/>
</dbReference>
<gene>
    <name evidence="3" type="ORF">KP79_PYT24167</name>
</gene>
<protein>
    <recommendedName>
        <fullName evidence="2">GON domain-containing protein</fullName>
    </recommendedName>
</protein>
<keyword evidence="4" id="KW-1185">Reference proteome</keyword>
<dbReference type="GO" id="GO:0008270">
    <property type="term" value="F:zinc ion binding"/>
    <property type="evidence" value="ECO:0007669"/>
    <property type="project" value="InterPro"/>
</dbReference>
<organism evidence="3 4">
    <name type="scientific">Mizuhopecten yessoensis</name>
    <name type="common">Japanese scallop</name>
    <name type="synonym">Patinopecten yessoensis</name>
    <dbReference type="NCBI Taxonomy" id="6573"/>
    <lineage>
        <taxon>Eukaryota</taxon>
        <taxon>Metazoa</taxon>
        <taxon>Spiralia</taxon>
        <taxon>Lophotrochozoa</taxon>
        <taxon>Mollusca</taxon>
        <taxon>Bivalvia</taxon>
        <taxon>Autobranchia</taxon>
        <taxon>Pteriomorphia</taxon>
        <taxon>Pectinida</taxon>
        <taxon>Pectinoidea</taxon>
        <taxon>Pectinidae</taxon>
        <taxon>Mizuhopecten</taxon>
    </lineage>
</organism>
<sequence length="156" mass="17899">MIEVLEFHCKFRYKKVFTNDMFSVETPNDLSVDREDFTFSDTCQESDRFIPGFGEGVACAWNYDRKPWYNCSLPGFFVINMNGTGLVVDRDLTWDYRTYQSVTGEDTFTRSPDGLKITAFVDGYCAEVVPNATMYLKHDRELEVWGSATEPVCSSP</sequence>
<accession>A0A210Q407</accession>
<evidence type="ECO:0000259" key="2">
    <source>
        <dbReference type="Pfam" id="PF08685"/>
    </source>
</evidence>
<comment type="caution">
    <text evidence="3">The sequence shown here is derived from an EMBL/GenBank/DDBJ whole genome shotgun (WGS) entry which is preliminary data.</text>
</comment>